<evidence type="ECO:0000256" key="6">
    <source>
        <dbReference type="ARBA" id="ARBA00023134"/>
    </source>
</evidence>
<dbReference type="InterPro" id="IPR005225">
    <property type="entry name" value="Small_GTP-bd"/>
</dbReference>
<proteinExistence type="inferred from homology"/>
<dbReference type="KEGG" id="dpo:6902588"/>
<dbReference type="AlphaFoldDB" id="A0A6I8UYV5"/>
<dbReference type="SMART" id="SM00173">
    <property type="entry name" value="RAS"/>
    <property type="match status" value="1"/>
</dbReference>
<evidence type="ECO:0000256" key="1">
    <source>
        <dbReference type="ARBA" id="ARBA00004123"/>
    </source>
</evidence>
<evidence type="ECO:0000313" key="9">
    <source>
        <dbReference type="RefSeq" id="XP_002133116.2"/>
    </source>
</evidence>
<dbReference type="PROSITE" id="PS51421">
    <property type="entry name" value="RAS"/>
    <property type="match status" value="1"/>
</dbReference>
<dbReference type="SMART" id="SM00175">
    <property type="entry name" value="RAB"/>
    <property type="match status" value="1"/>
</dbReference>
<comment type="subcellular location">
    <subcellularLocation>
        <location evidence="1">Nucleus</location>
    </subcellularLocation>
</comment>
<dbReference type="PANTHER" id="PTHR24071">
    <property type="entry name" value="RAN GTPASE"/>
    <property type="match status" value="1"/>
</dbReference>
<accession>A0A6I8UYV5</accession>
<dbReference type="InParanoid" id="A0A6I8UYV5"/>
<keyword evidence="7" id="KW-0539">Nucleus</keyword>
<name>A0A6I8UYV5_DROPS</name>
<dbReference type="GO" id="GO:0000054">
    <property type="term" value="P:ribosomal subunit export from nucleus"/>
    <property type="evidence" value="ECO:0007669"/>
    <property type="project" value="TreeGrafter"/>
</dbReference>
<keyword evidence="3" id="KW-0813">Transport</keyword>
<dbReference type="Proteomes" id="UP000001819">
    <property type="component" value="Chromosome 4"/>
</dbReference>
<dbReference type="GO" id="GO:0005525">
    <property type="term" value="F:GTP binding"/>
    <property type="evidence" value="ECO:0007669"/>
    <property type="project" value="UniProtKB-KW"/>
</dbReference>
<dbReference type="InterPro" id="IPR027417">
    <property type="entry name" value="P-loop_NTPase"/>
</dbReference>
<evidence type="ECO:0000256" key="4">
    <source>
        <dbReference type="ARBA" id="ARBA00022741"/>
    </source>
</evidence>
<dbReference type="Pfam" id="PF00071">
    <property type="entry name" value="Ras"/>
    <property type="match status" value="1"/>
</dbReference>
<dbReference type="PRINTS" id="PR00449">
    <property type="entry name" value="RASTRNSFRMNG"/>
</dbReference>
<dbReference type="SMR" id="A0A6I8UYV5"/>
<dbReference type="NCBIfam" id="TIGR00231">
    <property type="entry name" value="small_GTP"/>
    <property type="match status" value="1"/>
</dbReference>
<dbReference type="GO" id="GO:0003924">
    <property type="term" value="F:GTPase activity"/>
    <property type="evidence" value="ECO:0007669"/>
    <property type="project" value="InterPro"/>
</dbReference>
<dbReference type="InterPro" id="IPR001806">
    <property type="entry name" value="Small_GTPase"/>
</dbReference>
<evidence type="ECO:0000256" key="7">
    <source>
        <dbReference type="ARBA" id="ARBA00023242"/>
    </source>
</evidence>
<reference evidence="9" key="1">
    <citation type="submission" date="2025-08" db="UniProtKB">
        <authorList>
            <consortium name="RefSeq"/>
        </authorList>
    </citation>
    <scope>IDENTIFICATION</scope>
    <source>
        <strain evidence="9">MV-25-SWS-2005</strain>
        <tissue evidence="9">Whole body</tissue>
    </source>
</reference>
<sequence length="218" mass="25521">MFKDTFKLVLVGDGQTGKTSLIRRHLKGTFDEFYRPTVGHEVKDLEFQTKRGPVCFSVWDTAGQDKYAGLRDIYYTGSHCAIIMFDVTSPSSYSRVAYWHREILATCGRIPIVLCGNKAEIIKDRKVFKGHKVHHWEFQYFDISVKNNYCCEEPFLSLFYQLIGERFKYCAIVRPHLTMIQEVENEDKEDLEMEIEHKDDLEMEIEEEAQQALPLVDF</sequence>
<dbReference type="InterPro" id="IPR002041">
    <property type="entry name" value="Ran_GTPase"/>
</dbReference>
<dbReference type="PROSITE" id="PS51419">
    <property type="entry name" value="RAB"/>
    <property type="match status" value="1"/>
</dbReference>
<dbReference type="PROSITE" id="PS51418">
    <property type="entry name" value="RAN"/>
    <property type="match status" value="1"/>
</dbReference>
<dbReference type="Gene3D" id="3.40.50.300">
    <property type="entry name" value="P-loop containing nucleotide triphosphate hydrolases"/>
    <property type="match status" value="1"/>
</dbReference>
<dbReference type="GO" id="GO:0005634">
    <property type="term" value="C:nucleus"/>
    <property type="evidence" value="ECO:0007669"/>
    <property type="project" value="UniProtKB-SubCell"/>
</dbReference>
<keyword evidence="8" id="KW-1185">Reference proteome</keyword>
<evidence type="ECO:0000256" key="5">
    <source>
        <dbReference type="ARBA" id="ARBA00022927"/>
    </source>
</evidence>
<keyword evidence="5" id="KW-0653">Protein transport</keyword>
<protein>
    <submittedName>
        <fullName evidence="9">GTP-binding nuclear protein Ran-like</fullName>
    </submittedName>
</protein>
<dbReference type="SMART" id="SM00176">
    <property type="entry name" value="RAN"/>
    <property type="match status" value="1"/>
</dbReference>
<dbReference type="GO" id="GO:0005737">
    <property type="term" value="C:cytoplasm"/>
    <property type="evidence" value="ECO:0007669"/>
    <property type="project" value="TreeGrafter"/>
</dbReference>
<evidence type="ECO:0000313" key="8">
    <source>
        <dbReference type="Proteomes" id="UP000001819"/>
    </source>
</evidence>
<organism evidence="8 9">
    <name type="scientific">Drosophila pseudoobscura pseudoobscura</name>
    <name type="common">Fruit fly</name>
    <dbReference type="NCBI Taxonomy" id="46245"/>
    <lineage>
        <taxon>Eukaryota</taxon>
        <taxon>Metazoa</taxon>
        <taxon>Ecdysozoa</taxon>
        <taxon>Arthropoda</taxon>
        <taxon>Hexapoda</taxon>
        <taxon>Insecta</taxon>
        <taxon>Pterygota</taxon>
        <taxon>Neoptera</taxon>
        <taxon>Endopterygota</taxon>
        <taxon>Diptera</taxon>
        <taxon>Brachycera</taxon>
        <taxon>Muscomorpha</taxon>
        <taxon>Ephydroidea</taxon>
        <taxon>Drosophilidae</taxon>
        <taxon>Drosophila</taxon>
        <taxon>Sophophora</taxon>
    </lineage>
</organism>
<dbReference type="FunFam" id="3.40.50.300:FF:001447">
    <property type="entry name" value="Ras-related protein Rab-1B"/>
    <property type="match status" value="1"/>
</dbReference>
<dbReference type="SMART" id="SM00174">
    <property type="entry name" value="RHO"/>
    <property type="match status" value="1"/>
</dbReference>
<dbReference type="RefSeq" id="XP_002133116.2">
    <property type="nucleotide sequence ID" value="XM_002133080.3"/>
</dbReference>
<evidence type="ECO:0000256" key="3">
    <source>
        <dbReference type="ARBA" id="ARBA00022448"/>
    </source>
</evidence>
<dbReference type="PANTHER" id="PTHR24071:SF0">
    <property type="entry name" value="GTP-BINDING NUCLEAR PROTEIN RAN"/>
    <property type="match status" value="1"/>
</dbReference>
<comment type="similarity">
    <text evidence="2">Belongs to the small GTPase superfamily. Ran family.</text>
</comment>
<keyword evidence="6" id="KW-0342">GTP-binding</keyword>
<evidence type="ECO:0000256" key="2">
    <source>
        <dbReference type="ARBA" id="ARBA00008028"/>
    </source>
</evidence>
<dbReference type="SUPFAM" id="SSF52540">
    <property type="entry name" value="P-loop containing nucleoside triphosphate hydrolases"/>
    <property type="match status" value="1"/>
</dbReference>
<dbReference type="GO" id="GO:0006606">
    <property type="term" value="P:protein import into nucleus"/>
    <property type="evidence" value="ECO:0007669"/>
    <property type="project" value="TreeGrafter"/>
</dbReference>
<dbReference type="ExpressionAtlas" id="A0A6I8UYV5">
    <property type="expression patterns" value="baseline"/>
</dbReference>
<gene>
    <name evidence="9" type="primary">LOC6902588</name>
</gene>
<keyword evidence="4" id="KW-0547">Nucleotide-binding</keyword>